<dbReference type="SUPFAM" id="SSF100950">
    <property type="entry name" value="NagB/RpiA/CoA transferase-like"/>
    <property type="match status" value="1"/>
</dbReference>
<dbReference type="GO" id="GO:0009396">
    <property type="term" value="P:folic acid-containing compound biosynthetic process"/>
    <property type="evidence" value="ECO:0007669"/>
    <property type="project" value="TreeGrafter"/>
</dbReference>
<dbReference type="PIRSF" id="PIRSF006806">
    <property type="entry name" value="FTHF_cligase"/>
    <property type="match status" value="1"/>
</dbReference>
<dbReference type="GO" id="GO:0005524">
    <property type="term" value="F:ATP binding"/>
    <property type="evidence" value="ECO:0007669"/>
    <property type="project" value="UniProtKB-KW"/>
</dbReference>
<organism evidence="6 7">
    <name type="scientific">Skermanella stibiiresistens SB22</name>
    <dbReference type="NCBI Taxonomy" id="1385369"/>
    <lineage>
        <taxon>Bacteria</taxon>
        <taxon>Pseudomonadati</taxon>
        <taxon>Pseudomonadota</taxon>
        <taxon>Alphaproteobacteria</taxon>
        <taxon>Rhodospirillales</taxon>
        <taxon>Azospirillaceae</taxon>
        <taxon>Skermanella</taxon>
    </lineage>
</organism>
<feature type="binding site" evidence="4">
    <location>
        <begin position="11"/>
        <end position="15"/>
    </location>
    <ligand>
        <name>ATP</name>
        <dbReference type="ChEBI" id="CHEBI:30616"/>
    </ligand>
</feature>
<dbReference type="Gene3D" id="3.40.50.10420">
    <property type="entry name" value="NagB/RpiA/CoA transferase-like"/>
    <property type="match status" value="1"/>
</dbReference>
<dbReference type="RefSeq" id="WP_037462166.1">
    <property type="nucleotide sequence ID" value="NZ_AVFL01000076.1"/>
</dbReference>
<keyword evidence="5" id="KW-0479">Metal-binding</keyword>
<dbReference type="GO" id="GO:0035999">
    <property type="term" value="P:tetrahydrofolate interconversion"/>
    <property type="evidence" value="ECO:0007669"/>
    <property type="project" value="TreeGrafter"/>
</dbReference>
<dbReference type="STRING" id="1385369.N825_26100"/>
<dbReference type="EC" id="6.3.3.2" evidence="5"/>
<dbReference type="Pfam" id="PF01812">
    <property type="entry name" value="5-FTHF_cyc-lig"/>
    <property type="match status" value="1"/>
</dbReference>
<dbReference type="AlphaFoldDB" id="W9GSU4"/>
<dbReference type="NCBIfam" id="TIGR02727">
    <property type="entry name" value="MTHFS_bact"/>
    <property type="match status" value="1"/>
</dbReference>
<keyword evidence="5" id="KW-0460">Magnesium</keyword>
<evidence type="ECO:0000256" key="5">
    <source>
        <dbReference type="RuleBase" id="RU361279"/>
    </source>
</evidence>
<feature type="binding site" evidence="4">
    <location>
        <position position="62"/>
    </location>
    <ligand>
        <name>substrate</name>
    </ligand>
</feature>
<keyword evidence="7" id="KW-1185">Reference proteome</keyword>
<evidence type="ECO:0000256" key="1">
    <source>
        <dbReference type="ARBA" id="ARBA00010638"/>
    </source>
</evidence>
<dbReference type="OrthoDB" id="9801938at2"/>
<evidence type="ECO:0000313" key="7">
    <source>
        <dbReference type="Proteomes" id="UP000019486"/>
    </source>
</evidence>
<dbReference type="Proteomes" id="UP000019486">
    <property type="component" value="Unassembled WGS sequence"/>
</dbReference>
<keyword evidence="3 4" id="KW-0067">ATP-binding</keyword>
<dbReference type="EMBL" id="AVFL01000076">
    <property type="protein sequence ID" value="EWY35731.1"/>
    <property type="molecule type" value="Genomic_DNA"/>
</dbReference>
<dbReference type="PATRIC" id="fig|1385369.3.peg.7218"/>
<name>W9GSU4_9PROT</name>
<gene>
    <name evidence="6" type="ORF">N825_26100</name>
</gene>
<dbReference type="InterPro" id="IPR037171">
    <property type="entry name" value="NagB/RpiA_transferase-like"/>
</dbReference>
<accession>W9GSU4</accession>
<protein>
    <recommendedName>
        <fullName evidence="5">5-formyltetrahydrofolate cyclo-ligase</fullName>
        <ecNumber evidence="5">6.3.3.2</ecNumber>
    </recommendedName>
</protein>
<feature type="binding site" evidence="4">
    <location>
        <begin position="137"/>
        <end position="145"/>
    </location>
    <ligand>
        <name>ATP</name>
        <dbReference type="ChEBI" id="CHEBI:30616"/>
    </ligand>
</feature>
<evidence type="ECO:0000256" key="3">
    <source>
        <dbReference type="ARBA" id="ARBA00022840"/>
    </source>
</evidence>
<reference evidence="6 7" key="1">
    <citation type="submission" date="2013-08" db="EMBL/GenBank/DDBJ databases">
        <title>The genome sequence of Skermanella stibiiresistens.</title>
        <authorList>
            <person name="Zhu W."/>
            <person name="Wang G."/>
        </authorList>
    </citation>
    <scope>NUCLEOTIDE SEQUENCE [LARGE SCALE GENOMIC DNA]</scope>
    <source>
        <strain evidence="6 7">SB22</strain>
    </source>
</reference>
<comment type="catalytic activity">
    <reaction evidence="5">
        <text>(6S)-5-formyl-5,6,7,8-tetrahydrofolate + ATP = (6R)-5,10-methenyltetrahydrofolate + ADP + phosphate</text>
        <dbReference type="Rhea" id="RHEA:10488"/>
        <dbReference type="ChEBI" id="CHEBI:30616"/>
        <dbReference type="ChEBI" id="CHEBI:43474"/>
        <dbReference type="ChEBI" id="CHEBI:57455"/>
        <dbReference type="ChEBI" id="CHEBI:57457"/>
        <dbReference type="ChEBI" id="CHEBI:456216"/>
        <dbReference type="EC" id="6.3.3.2"/>
    </reaction>
</comment>
<keyword evidence="2 4" id="KW-0547">Nucleotide-binding</keyword>
<dbReference type="PANTHER" id="PTHR23407">
    <property type="entry name" value="ATPASE INHIBITOR/5-FORMYLTETRAHYDROFOLATE CYCLO-LIGASE"/>
    <property type="match status" value="1"/>
</dbReference>
<dbReference type="InterPro" id="IPR024185">
    <property type="entry name" value="FTHF_cligase-like_sf"/>
</dbReference>
<dbReference type="GO" id="GO:0030272">
    <property type="term" value="F:5-formyltetrahydrofolate cyclo-ligase activity"/>
    <property type="evidence" value="ECO:0007669"/>
    <property type="project" value="UniProtKB-EC"/>
</dbReference>
<comment type="caution">
    <text evidence="6">The sequence shown here is derived from an EMBL/GenBank/DDBJ whole genome shotgun (WGS) entry which is preliminary data.</text>
</comment>
<sequence>MSDPADMREVKNRARAEAKIRRAEASADGLTAAHAVSDRLADLLQTFADSTIVAGYWPIGSELDVRPALSHFDLTGFGCALPIVVSKGEPLVFRSWTPQTVLERSGLGILAPAATSPEVEPDVLLVPLLAFDRAGFRLGYGAGFYDRTLERLRRIKPVTAIGVGYSAQEVADVPRDQYDQPLDWIVTEAFSLRISE</sequence>
<proteinExistence type="inferred from homology"/>
<evidence type="ECO:0000313" key="6">
    <source>
        <dbReference type="EMBL" id="EWY35731.1"/>
    </source>
</evidence>
<dbReference type="PANTHER" id="PTHR23407:SF1">
    <property type="entry name" value="5-FORMYLTETRAHYDROFOLATE CYCLO-LIGASE"/>
    <property type="match status" value="1"/>
</dbReference>
<dbReference type="GO" id="GO:0046872">
    <property type="term" value="F:metal ion binding"/>
    <property type="evidence" value="ECO:0007669"/>
    <property type="project" value="UniProtKB-KW"/>
</dbReference>
<evidence type="ECO:0000256" key="2">
    <source>
        <dbReference type="ARBA" id="ARBA00022741"/>
    </source>
</evidence>
<comment type="similarity">
    <text evidence="1 5">Belongs to the 5-formyltetrahydrofolate cyclo-ligase family.</text>
</comment>
<comment type="cofactor">
    <cofactor evidence="5">
        <name>Mg(2+)</name>
        <dbReference type="ChEBI" id="CHEBI:18420"/>
    </cofactor>
</comment>
<evidence type="ECO:0000256" key="4">
    <source>
        <dbReference type="PIRSR" id="PIRSR006806-1"/>
    </source>
</evidence>
<dbReference type="InterPro" id="IPR002698">
    <property type="entry name" value="FTHF_cligase"/>
</dbReference>